<keyword evidence="2" id="KW-1185">Reference proteome</keyword>
<dbReference type="EMBL" id="JAFREL020000003">
    <property type="protein sequence ID" value="MEO1771967.1"/>
    <property type="molecule type" value="Genomic_DNA"/>
</dbReference>
<proteinExistence type="predicted"/>
<sequence>MFKKIENEQLIKEIDLSIAGITFREKPLLIGGLSMEYYGIRKHGNDIDFIVAEEDYQALAAKYPKNQQDKWGDRFLSVASYEFLRSIFRFDYAFLATGAIEYEHCKVISLEKLFFMKVLAFDNQPEVEKHTKDYQLILAYFLERFQNKEFAATAEQFIPQYLASPDGIIYH</sequence>
<protein>
    <submittedName>
        <fullName evidence="1">Uncharacterized protein</fullName>
    </submittedName>
</protein>
<gene>
    <name evidence="1" type="ORF">JZO67_003949</name>
</gene>
<name>A0ABV0EXG9_9ENTE</name>
<organism evidence="1 2">
    <name type="scientific">Candidatus Enterococcus ferrettii</name>
    <dbReference type="NCBI Taxonomy" id="2815324"/>
    <lineage>
        <taxon>Bacteria</taxon>
        <taxon>Bacillati</taxon>
        <taxon>Bacillota</taxon>
        <taxon>Bacilli</taxon>
        <taxon>Lactobacillales</taxon>
        <taxon>Enterococcaceae</taxon>
        <taxon>Enterococcus</taxon>
    </lineage>
</organism>
<evidence type="ECO:0000313" key="2">
    <source>
        <dbReference type="Proteomes" id="UP000664357"/>
    </source>
</evidence>
<accession>A0ABV0EXG9</accession>
<reference evidence="1 2" key="1">
    <citation type="submission" date="2021-03" db="EMBL/GenBank/DDBJ databases">
        <authorList>
            <person name="Gilmore M.S."/>
            <person name="Schwartzman J."/>
            <person name="Van Tyne D."/>
            <person name="Martin M."/>
            <person name="Earl A.M."/>
            <person name="Manson A.L."/>
            <person name="Straub T."/>
            <person name="Salamzade R."/>
            <person name="Saavedra J."/>
            <person name="Lebreton F."/>
            <person name="Prichula J."/>
            <person name="Schaufler K."/>
            <person name="Gaca A."/>
            <person name="Sgardioli B."/>
            <person name="Wagenaar J."/>
            <person name="Strong T."/>
        </authorList>
    </citation>
    <scope>NUCLEOTIDE SEQUENCE [LARGE SCALE GENOMIC DNA]</scope>
    <source>
        <strain evidence="1 2">665A</strain>
    </source>
</reference>
<reference evidence="1 2" key="2">
    <citation type="submission" date="2024-02" db="EMBL/GenBank/DDBJ databases">
        <title>The Genome Sequence of Enterococcus sp. DIV0159.</title>
        <authorList>
            <person name="Earl A."/>
            <person name="Manson A."/>
            <person name="Gilmore M."/>
            <person name="Sanders J."/>
            <person name="Shea T."/>
            <person name="Howe W."/>
            <person name="Livny J."/>
            <person name="Cuomo C."/>
            <person name="Neafsey D."/>
            <person name="Birren B."/>
        </authorList>
    </citation>
    <scope>NUCLEOTIDE SEQUENCE [LARGE SCALE GENOMIC DNA]</scope>
    <source>
        <strain evidence="1 2">665A</strain>
    </source>
</reference>
<evidence type="ECO:0000313" key="1">
    <source>
        <dbReference type="EMBL" id="MEO1771967.1"/>
    </source>
</evidence>
<dbReference type="RefSeq" id="WP_207704518.1">
    <property type="nucleotide sequence ID" value="NZ_JAFREL020000003.1"/>
</dbReference>
<comment type="caution">
    <text evidence="1">The sequence shown here is derived from an EMBL/GenBank/DDBJ whole genome shotgun (WGS) entry which is preliminary data.</text>
</comment>
<dbReference type="Proteomes" id="UP000664357">
    <property type="component" value="Unassembled WGS sequence"/>
</dbReference>